<evidence type="ECO:0000313" key="3">
    <source>
        <dbReference type="Proteomes" id="UP000245981"/>
    </source>
</evidence>
<keyword evidence="1" id="KW-0732">Signal</keyword>
<accession>A0A2V2BPF0</accession>
<sequence length="99" mass="11675">MRRVLFLGIFYPALAFSNTPGFMTPEVECLNNNTIPFISTITPANKIVEDAYIKCKPELDAWSKSREMLPEEMRESQYKEFHDFYIRMIEKRRAYGAKK</sequence>
<name>A0A2V2BPF0_9GAMM</name>
<dbReference type="Proteomes" id="UP000245981">
    <property type="component" value="Unassembled WGS sequence"/>
</dbReference>
<gene>
    <name evidence="2" type="ORF">C7431_103323</name>
</gene>
<dbReference type="AlphaFoldDB" id="A0A2V2BPF0"/>
<organism evidence="2 3">
    <name type="scientific">Pantoea allii</name>
    <dbReference type="NCBI Taxonomy" id="574096"/>
    <lineage>
        <taxon>Bacteria</taxon>
        <taxon>Pseudomonadati</taxon>
        <taxon>Pseudomonadota</taxon>
        <taxon>Gammaproteobacteria</taxon>
        <taxon>Enterobacterales</taxon>
        <taxon>Erwiniaceae</taxon>
        <taxon>Pantoea</taxon>
    </lineage>
</organism>
<feature type="chain" id="PRO_5015971104" evidence="1">
    <location>
        <begin position="16"/>
        <end position="99"/>
    </location>
</feature>
<proteinExistence type="predicted"/>
<feature type="signal peptide" evidence="1">
    <location>
        <begin position="1"/>
        <end position="15"/>
    </location>
</feature>
<comment type="caution">
    <text evidence="2">The sequence shown here is derived from an EMBL/GenBank/DDBJ whole genome shotgun (WGS) entry which is preliminary data.</text>
</comment>
<evidence type="ECO:0000313" key="2">
    <source>
        <dbReference type="EMBL" id="PWK98555.1"/>
    </source>
</evidence>
<protein>
    <submittedName>
        <fullName evidence="2">Uncharacterized protein</fullName>
    </submittedName>
</protein>
<evidence type="ECO:0000256" key="1">
    <source>
        <dbReference type="SAM" id="SignalP"/>
    </source>
</evidence>
<reference evidence="2 3" key="1">
    <citation type="submission" date="2018-05" db="EMBL/GenBank/DDBJ databases">
        <title>Genomic Encyclopedia of Type Strains, Phase IV (KMG-V): Genome sequencing to study the core and pangenomes of soil and plant-associated prokaryotes.</title>
        <authorList>
            <person name="Whitman W."/>
        </authorList>
    </citation>
    <scope>NUCLEOTIDE SEQUENCE [LARGE SCALE GENOMIC DNA]</scope>
    <source>
        <strain evidence="2 3">PNA 200-10</strain>
    </source>
</reference>
<dbReference type="EMBL" id="QGHF01000003">
    <property type="protein sequence ID" value="PWK98555.1"/>
    <property type="molecule type" value="Genomic_DNA"/>
</dbReference>
<dbReference type="RefSeq" id="WP_244915429.1">
    <property type="nucleotide sequence ID" value="NZ_JASHLS010000013.1"/>
</dbReference>